<reference evidence="1" key="1">
    <citation type="submission" date="2023-08" db="EMBL/GenBank/DDBJ databases">
        <title>Reference Genome Resource for the Citrus Pathogen Phytophthora citrophthora.</title>
        <authorList>
            <person name="Moller H."/>
            <person name="Coetzee B."/>
            <person name="Rose L.J."/>
            <person name="Van Niekerk J.M."/>
        </authorList>
    </citation>
    <scope>NUCLEOTIDE SEQUENCE</scope>
    <source>
        <strain evidence="1">STE-U-9442</strain>
    </source>
</reference>
<evidence type="ECO:0000313" key="1">
    <source>
        <dbReference type="EMBL" id="KAK1934625.1"/>
    </source>
</evidence>
<protein>
    <submittedName>
        <fullName evidence="1">Uncharacterized protein</fullName>
    </submittedName>
</protein>
<organism evidence="1 2">
    <name type="scientific">Phytophthora citrophthora</name>
    <dbReference type="NCBI Taxonomy" id="4793"/>
    <lineage>
        <taxon>Eukaryota</taxon>
        <taxon>Sar</taxon>
        <taxon>Stramenopiles</taxon>
        <taxon>Oomycota</taxon>
        <taxon>Peronosporomycetes</taxon>
        <taxon>Peronosporales</taxon>
        <taxon>Peronosporaceae</taxon>
        <taxon>Phytophthora</taxon>
    </lineage>
</organism>
<evidence type="ECO:0000313" key="2">
    <source>
        <dbReference type="Proteomes" id="UP001259832"/>
    </source>
</evidence>
<gene>
    <name evidence="1" type="ORF">P3T76_011234</name>
</gene>
<dbReference type="AlphaFoldDB" id="A0AAD9LFF9"/>
<dbReference type="Proteomes" id="UP001259832">
    <property type="component" value="Unassembled WGS sequence"/>
</dbReference>
<dbReference type="EMBL" id="JASMQC010000025">
    <property type="protein sequence ID" value="KAK1934625.1"/>
    <property type="molecule type" value="Genomic_DNA"/>
</dbReference>
<keyword evidence="2" id="KW-1185">Reference proteome</keyword>
<sequence>MDKSLFDTIVKKVSNADTSLVGPSIQYFSQYLSEIGKEKRDELVPIVVKRVKWLGGQIEALDKTFTWEMPDARLPVPSEKKTKKETDETEVVDKSQTFLRGGETSMTTKGVKKFKELQDAQNFTAKYLRVQDQCSFEMEVSAADGEVLVTITKTRDWFLTQQNNVVLYQAELRLLKEKFRDDLDADNGDKKRTRLNE</sequence>
<proteinExistence type="predicted"/>
<comment type="caution">
    <text evidence="1">The sequence shown here is derived from an EMBL/GenBank/DDBJ whole genome shotgun (WGS) entry which is preliminary data.</text>
</comment>
<accession>A0AAD9LFF9</accession>
<name>A0AAD9LFF9_9STRA</name>